<dbReference type="VEuPathDB" id="PlasmoDB:PVPAM_000030300"/>
<dbReference type="EMBL" id="CAJZCX010000005">
    <property type="protein sequence ID" value="CAG9474588.1"/>
    <property type="molecule type" value="Genomic_DNA"/>
</dbReference>
<dbReference type="Pfam" id="PF05795">
    <property type="entry name" value="Plasmodium_Vir"/>
    <property type="match status" value="1"/>
</dbReference>
<accession>A0A8S4H4N1</accession>
<evidence type="ECO:0000313" key="3">
    <source>
        <dbReference type="Proteomes" id="UP000779233"/>
    </source>
</evidence>
<name>A0A8S4H4N1_PLAVI</name>
<evidence type="ECO:0000256" key="1">
    <source>
        <dbReference type="SAM" id="MobiDB-lite"/>
    </source>
</evidence>
<gene>
    <name evidence="2" type="ORF">PVW1_100017300</name>
</gene>
<dbReference type="AlphaFoldDB" id="A0A8S4H4N1"/>
<proteinExistence type="predicted"/>
<sequence length="360" mass="41153">MDVDEFIKQYPFLHDMVIAYKEFNNTVNAGEMSAISLLTNNLKKNKGLFNEQHSDVYEKLIRNLLYLFINKYGSKSPEKCSLLYQWLYISQYKNNISDYPVTMVYKASENRFVGEGVTSICPYYSYDANYNEPINIIKLQNFYNNIDTIAEVLMNKSLPQEKDSHYCYALRYANECVKIYRNMHDKFCSSNRNLSTKNQKTCSDLETFNYIYTNILFKQGDIKEKIPDLSSSENEKLYGCPADEPTAHQELNQGSQSALGRGSVSGPEHGSVSVGVEQQNNSIKLNSTAVVGSMIGIPPFVGLIYKFTPVGTMFRPKNKKTTHVFSNIDEEIEKELYYPRLENATINTSPSRYNVAYGPV</sequence>
<protein>
    <submittedName>
        <fullName evidence="2">(malaria parasite P. vivax) hypothetical protein</fullName>
    </submittedName>
</protein>
<organism evidence="2 3">
    <name type="scientific">Plasmodium vivax</name>
    <name type="common">malaria parasite P. vivax</name>
    <dbReference type="NCBI Taxonomy" id="5855"/>
    <lineage>
        <taxon>Eukaryota</taxon>
        <taxon>Sar</taxon>
        <taxon>Alveolata</taxon>
        <taxon>Apicomplexa</taxon>
        <taxon>Aconoidasida</taxon>
        <taxon>Haemosporida</taxon>
        <taxon>Plasmodiidae</taxon>
        <taxon>Plasmodium</taxon>
        <taxon>Plasmodium (Plasmodium)</taxon>
    </lineage>
</organism>
<reference evidence="2" key="1">
    <citation type="submission" date="2021-09" db="EMBL/GenBank/DDBJ databases">
        <authorList>
            <consortium name="Pathogen Informatics"/>
        </authorList>
    </citation>
    <scope>NUCLEOTIDE SEQUENCE</scope>
    <source>
        <strain evidence="2">PvW1</strain>
    </source>
</reference>
<dbReference type="InterPro" id="IPR008780">
    <property type="entry name" value="Plasmodium_Vir"/>
</dbReference>
<feature type="region of interest" description="Disordered" evidence="1">
    <location>
        <begin position="239"/>
        <end position="272"/>
    </location>
</feature>
<evidence type="ECO:0000313" key="2">
    <source>
        <dbReference type="EMBL" id="CAG9474588.1"/>
    </source>
</evidence>
<feature type="compositionally biased region" description="Polar residues" evidence="1">
    <location>
        <begin position="249"/>
        <end position="258"/>
    </location>
</feature>
<dbReference type="Proteomes" id="UP000779233">
    <property type="component" value="Unassembled WGS sequence"/>
</dbReference>
<comment type="caution">
    <text evidence="2">The sequence shown here is derived from an EMBL/GenBank/DDBJ whole genome shotgun (WGS) entry which is preliminary data.</text>
</comment>